<dbReference type="GO" id="GO:0005524">
    <property type="term" value="F:ATP binding"/>
    <property type="evidence" value="ECO:0007669"/>
    <property type="project" value="UniProtKB-KW"/>
</dbReference>
<evidence type="ECO:0000256" key="2">
    <source>
        <dbReference type="ARBA" id="ARBA00018706"/>
    </source>
</evidence>
<dbReference type="EMBL" id="JABBWD010000029">
    <property type="protein sequence ID" value="KAG1776014.1"/>
    <property type="molecule type" value="Genomic_DNA"/>
</dbReference>
<dbReference type="Gene3D" id="3.40.50.300">
    <property type="entry name" value="P-loop containing nucleotide triphosphate hydrolases"/>
    <property type="match status" value="1"/>
</dbReference>
<dbReference type="Pfam" id="PF16575">
    <property type="entry name" value="CLP1_P"/>
    <property type="match status" value="1"/>
</dbReference>
<dbReference type="OrthoDB" id="2405412at2759"/>
<evidence type="ECO:0000256" key="3">
    <source>
        <dbReference type="ARBA" id="ARBA00019824"/>
    </source>
</evidence>
<comment type="similarity">
    <text evidence="1">Belongs to the Clp1 family. NOL9/GRC3 subfamily.</text>
</comment>
<keyword evidence="7" id="KW-0067">ATP-binding</keyword>
<dbReference type="GO" id="GO:0000448">
    <property type="term" value="P:cleavage in ITS2 between 5.8S rRNA and LSU-rRNA of tricistronic rRNA transcript (SSU-rRNA, 5.8S rRNA, LSU-rRNA)"/>
    <property type="evidence" value="ECO:0007669"/>
    <property type="project" value="TreeGrafter"/>
</dbReference>
<feature type="compositionally biased region" description="Low complexity" evidence="8">
    <location>
        <begin position="46"/>
        <end position="66"/>
    </location>
</feature>
<dbReference type="InterPro" id="IPR032319">
    <property type="entry name" value="CLP1_P"/>
</dbReference>
<evidence type="ECO:0000256" key="8">
    <source>
        <dbReference type="SAM" id="MobiDB-lite"/>
    </source>
</evidence>
<feature type="compositionally biased region" description="Low complexity" evidence="8">
    <location>
        <begin position="1"/>
        <end position="26"/>
    </location>
</feature>
<evidence type="ECO:0000256" key="6">
    <source>
        <dbReference type="ARBA" id="ARBA00022777"/>
    </source>
</evidence>
<feature type="domain" description="Clp1 P-loop" evidence="9">
    <location>
        <begin position="350"/>
        <end position="494"/>
    </location>
</feature>
<dbReference type="PANTHER" id="PTHR12755:SF3">
    <property type="entry name" value="POLYNUCLEOTIDE 5'-HYDROXYL-KINASE NOL9"/>
    <property type="match status" value="1"/>
</dbReference>
<keyword evidence="6" id="KW-0418">Kinase</keyword>
<name>A0A9P6ZSM8_9AGAM</name>
<evidence type="ECO:0000256" key="7">
    <source>
        <dbReference type="ARBA" id="ARBA00022840"/>
    </source>
</evidence>
<accession>A0A9P6ZSM8</accession>
<evidence type="ECO:0000313" key="10">
    <source>
        <dbReference type="EMBL" id="KAG1776014.1"/>
    </source>
</evidence>
<organism evidence="10 11">
    <name type="scientific">Suillus placidus</name>
    <dbReference type="NCBI Taxonomy" id="48579"/>
    <lineage>
        <taxon>Eukaryota</taxon>
        <taxon>Fungi</taxon>
        <taxon>Dikarya</taxon>
        <taxon>Basidiomycota</taxon>
        <taxon>Agaricomycotina</taxon>
        <taxon>Agaricomycetes</taxon>
        <taxon>Agaricomycetidae</taxon>
        <taxon>Boletales</taxon>
        <taxon>Suillineae</taxon>
        <taxon>Suillaceae</taxon>
        <taxon>Suillus</taxon>
    </lineage>
</organism>
<feature type="compositionally biased region" description="Pro residues" evidence="8">
    <location>
        <begin position="27"/>
        <end position="40"/>
    </location>
</feature>
<dbReference type="PANTHER" id="PTHR12755">
    <property type="entry name" value="CLEAVAGE/POLYADENYLATION FACTOR IA SUBUNIT CLP1P"/>
    <property type="match status" value="1"/>
</dbReference>
<keyword evidence="11" id="KW-1185">Reference proteome</keyword>
<dbReference type="GO" id="GO:0051731">
    <property type="term" value="F:polynucleotide 5'-hydroxyl-kinase activity"/>
    <property type="evidence" value="ECO:0007669"/>
    <property type="project" value="InterPro"/>
</dbReference>
<evidence type="ECO:0000256" key="5">
    <source>
        <dbReference type="ARBA" id="ARBA00022741"/>
    </source>
</evidence>
<sequence>MLSAIAVRRAAQAALESSQPSSSKQPSPLPTPSTPSPNPISEPKHNSNPPSKRKSSSVNGKSSWNSKKTKILPGRVPATARYFESKNTVEGGEDVIMLGSSSDSESDVQVKQVLDSSDDSEAEEAQNPLVSIELPLYPQPSTSEPSQLSTFRPTPDLNVYELSTDEASAMGLQNATSVLSIDREETLALLGSYALTVLKGSVSILGITLSASKVAHHVFAPRSAPIPILRCASSDVHANLNIYPLPPRVGNNHGGAVVAIQSLDTGVEGLGRVCRVFDGVFEPSRWQRSSAEVIRPGVSLVRVLFLNVTHSTRDMLSFVLPESWSTALSAAEMPPSSADPIPLSVYVVKGPKKSGKSTFARTLLNRLLARFQRVAYLECDVGQSEFTPGGLVALNVIDNPVFGPPFTHPSLPYRAHYVGATSPRCSPAHYLAAVQALLETFKLEVQTSMPDDESIDTRVTDVTPLVVNTMGWTKGLGADLNAKIEELVEPTHVFEIIGTEEKGWPTAPSAYDTLYNQSAPSKAFQYSLEAISPNLTNTHFNAVDQRNLNILSYFHAIFPSIASTSFPSLSAPIRQMTATKWETSHPLCAQYPYEVDWSQAFDQVILIGAGYEDVIPSEISNVLNGAIIGLVECEPGTEDPVYPDPSGTRDLPYAQARHPPVPSTSTCHGVALIRAISPSSSHMHILTPIPPAILARCRVIVKGELELPIWGMLDFTDANEGVAGAEKGRVPYLQWGKSEGLGGERRRVRRNLMRKAQM</sequence>
<protein>
    <recommendedName>
        <fullName evidence="3">Polynucleotide 5'-hydroxyl-kinase GRC3</fullName>
    </recommendedName>
    <alternativeName>
        <fullName evidence="2">Polynucleotide 5'-hydroxyl-kinase grc3</fullName>
    </alternativeName>
</protein>
<dbReference type="InterPro" id="IPR027417">
    <property type="entry name" value="P-loop_NTPase"/>
</dbReference>
<evidence type="ECO:0000256" key="4">
    <source>
        <dbReference type="ARBA" id="ARBA00022679"/>
    </source>
</evidence>
<keyword evidence="5" id="KW-0547">Nucleotide-binding</keyword>
<dbReference type="Proteomes" id="UP000714275">
    <property type="component" value="Unassembled WGS sequence"/>
</dbReference>
<proteinExistence type="inferred from homology"/>
<comment type="caution">
    <text evidence="10">The sequence shown here is derived from an EMBL/GenBank/DDBJ whole genome shotgun (WGS) entry which is preliminary data.</text>
</comment>
<keyword evidence="4" id="KW-0808">Transferase</keyword>
<dbReference type="InterPro" id="IPR045116">
    <property type="entry name" value="Clp1/Grc3"/>
</dbReference>
<evidence type="ECO:0000259" key="9">
    <source>
        <dbReference type="Pfam" id="PF16575"/>
    </source>
</evidence>
<evidence type="ECO:0000313" key="11">
    <source>
        <dbReference type="Proteomes" id="UP000714275"/>
    </source>
</evidence>
<dbReference type="AlphaFoldDB" id="A0A9P6ZSM8"/>
<reference evidence="10" key="1">
    <citation type="journal article" date="2020" name="New Phytol.">
        <title>Comparative genomics reveals dynamic genome evolution in host specialist ectomycorrhizal fungi.</title>
        <authorList>
            <person name="Lofgren L.A."/>
            <person name="Nguyen N.H."/>
            <person name="Vilgalys R."/>
            <person name="Ruytinx J."/>
            <person name="Liao H.L."/>
            <person name="Branco S."/>
            <person name="Kuo A."/>
            <person name="LaButti K."/>
            <person name="Lipzen A."/>
            <person name="Andreopoulos W."/>
            <person name="Pangilinan J."/>
            <person name="Riley R."/>
            <person name="Hundley H."/>
            <person name="Na H."/>
            <person name="Barry K."/>
            <person name="Grigoriev I.V."/>
            <person name="Stajich J.E."/>
            <person name="Kennedy P.G."/>
        </authorList>
    </citation>
    <scope>NUCLEOTIDE SEQUENCE</scope>
    <source>
        <strain evidence="10">DOB743</strain>
    </source>
</reference>
<evidence type="ECO:0000256" key="1">
    <source>
        <dbReference type="ARBA" id="ARBA00011003"/>
    </source>
</evidence>
<feature type="region of interest" description="Disordered" evidence="8">
    <location>
        <begin position="1"/>
        <end position="79"/>
    </location>
</feature>
<dbReference type="GO" id="GO:0005634">
    <property type="term" value="C:nucleus"/>
    <property type="evidence" value="ECO:0007669"/>
    <property type="project" value="TreeGrafter"/>
</dbReference>
<gene>
    <name evidence="10" type="ORF">EV702DRAFT_972107</name>
</gene>